<protein>
    <submittedName>
        <fullName evidence="1">Uncharacterized protein</fullName>
    </submittedName>
</protein>
<dbReference type="OrthoDB" id="8282842at2"/>
<dbReference type="RefSeq" id="WP_053249778.1">
    <property type="nucleotide sequence ID" value="NZ_LGAP01000009.1"/>
</dbReference>
<comment type="caution">
    <text evidence="1">The sequence shown here is derived from an EMBL/GenBank/DDBJ whole genome shotgun (WGS) entry which is preliminary data.</text>
</comment>
<gene>
    <name evidence="1" type="ORF">AC244_15915</name>
</gene>
<dbReference type="AlphaFoldDB" id="A0A0L8BT18"/>
<accession>A0A0L8BT18</accession>
<name>A0A0L8BT18_ENSAD</name>
<dbReference type="EMBL" id="LGAP01000009">
    <property type="protein sequence ID" value="KOF17857.1"/>
    <property type="molecule type" value="Genomic_DNA"/>
</dbReference>
<reference evidence="2" key="1">
    <citation type="submission" date="2015-07" db="EMBL/GenBank/DDBJ databases">
        <title>Whole genome sequence of an Ensifer adhaerens strain isolated from a cave pool in the Wind Cave National Park.</title>
        <authorList>
            <person name="Eng W.W.H."/>
            <person name="Gan H.M."/>
            <person name="Barton H.A."/>
            <person name="Savka M.A."/>
        </authorList>
    </citation>
    <scope>NUCLEOTIDE SEQUENCE [LARGE SCALE GENOMIC DNA]</scope>
    <source>
        <strain evidence="2">SD006</strain>
    </source>
</reference>
<proteinExistence type="predicted"/>
<evidence type="ECO:0000313" key="2">
    <source>
        <dbReference type="Proteomes" id="UP000037425"/>
    </source>
</evidence>
<dbReference type="Proteomes" id="UP000037425">
    <property type="component" value="Unassembled WGS sequence"/>
</dbReference>
<organism evidence="1 2">
    <name type="scientific">Ensifer adhaerens</name>
    <name type="common">Sinorhizobium morelense</name>
    <dbReference type="NCBI Taxonomy" id="106592"/>
    <lineage>
        <taxon>Bacteria</taxon>
        <taxon>Pseudomonadati</taxon>
        <taxon>Pseudomonadota</taxon>
        <taxon>Alphaproteobacteria</taxon>
        <taxon>Hyphomicrobiales</taxon>
        <taxon>Rhizobiaceae</taxon>
        <taxon>Sinorhizobium/Ensifer group</taxon>
        <taxon>Ensifer</taxon>
    </lineage>
</organism>
<dbReference type="PATRIC" id="fig|106592.7.peg.7494"/>
<sequence>MTEPQPSPSQRRLDAIRNRLSQASKEWSISADAEGTHLLAGNNGQETIAIIPKAANLDDTELALRAPEDLRWTIELYGKLATRLRAAERELLRLRSHQNDPKNYAAECAMKCKEPAFKKFLEERHGLERPLTDERVNTRVRSLLKVSSRSKLNEDAAAAARWRDLRDEFDAWRRNG</sequence>
<evidence type="ECO:0000313" key="1">
    <source>
        <dbReference type="EMBL" id="KOF17857.1"/>
    </source>
</evidence>